<evidence type="ECO:0000313" key="1">
    <source>
        <dbReference type="EMBL" id="KHJ76183.1"/>
    </source>
</evidence>
<dbReference type="OrthoDB" id="424249at2759"/>
<proteinExistence type="predicted"/>
<evidence type="ECO:0000313" key="2">
    <source>
        <dbReference type="Proteomes" id="UP000053660"/>
    </source>
</evidence>
<dbReference type="AlphaFoldDB" id="A0A0B1RSZ4"/>
<gene>
    <name evidence="1" type="ORF">OESDEN_24197</name>
</gene>
<organism evidence="1 2">
    <name type="scientific">Oesophagostomum dentatum</name>
    <name type="common">Nodular worm</name>
    <dbReference type="NCBI Taxonomy" id="61180"/>
    <lineage>
        <taxon>Eukaryota</taxon>
        <taxon>Metazoa</taxon>
        <taxon>Ecdysozoa</taxon>
        <taxon>Nematoda</taxon>
        <taxon>Chromadorea</taxon>
        <taxon>Rhabditida</taxon>
        <taxon>Rhabditina</taxon>
        <taxon>Rhabditomorpha</taxon>
        <taxon>Strongyloidea</taxon>
        <taxon>Strongylidae</taxon>
        <taxon>Oesophagostomum</taxon>
    </lineage>
</organism>
<dbReference type="Gene3D" id="2.30.30.140">
    <property type="match status" value="1"/>
</dbReference>
<dbReference type="EMBL" id="KN612009">
    <property type="protein sequence ID" value="KHJ76183.1"/>
    <property type="molecule type" value="Genomic_DNA"/>
</dbReference>
<dbReference type="Proteomes" id="UP000053660">
    <property type="component" value="Unassembled WGS sequence"/>
</dbReference>
<keyword evidence="2" id="KW-1185">Reference proteome</keyword>
<reference evidence="1 2" key="1">
    <citation type="submission" date="2014-03" db="EMBL/GenBank/DDBJ databases">
        <title>Draft genome of the hookworm Oesophagostomum dentatum.</title>
        <authorList>
            <person name="Mitreva M."/>
        </authorList>
    </citation>
    <scope>NUCLEOTIDE SEQUENCE [LARGE SCALE GENOMIC DNA]</scope>
    <source>
        <strain evidence="1 2">OD-Hann</strain>
    </source>
</reference>
<accession>A0A0B1RSZ4</accession>
<sequence length="128" mass="14307">SYPGDWRPRESVSFANCRVLQATTSHPIHKGDIIEALFQQQNGQAGWQKASVREIKADFIVVDSVEGPQHTDVVAANKCRSNGAQYLRISPADLRTDTISMLTFSSNPMLICYLANFSKTTLMHCRCF</sequence>
<protein>
    <submittedName>
        <fullName evidence="1">Uncharacterized protein</fullName>
    </submittedName>
</protein>
<feature type="non-terminal residue" evidence="1">
    <location>
        <position position="1"/>
    </location>
</feature>
<name>A0A0B1RSZ4_OESDE</name>